<keyword evidence="2" id="KW-1133">Transmembrane helix</keyword>
<dbReference type="EMBL" id="CAUYUJ010022023">
    <property type="protein sequence ID" value="CAK0908463.1"/>
    <property type="molecule type" value="Genomic_DNA"/>
</dbReference>
<feature type="region of interest" description="Disordered" evidence="1">
    <location>
        <begin position="1"/>
        <end position="33"/>
    </location>
</feature>
<accession>A0ABN9Y763</accession>
<protein>
    <submittedName>
        <fullName evidence="3">Uncharacterized protein</fullName>
    </submittedName>
</protein>
<feature type="transmembrane region" description="Helical" evidence="2">
    <location>
        <begin position="36"/>
        <end position="59"/>
    </location>
</feature>
<evidence type="ECO:0000256" key="2">
    <source>
        <dbReference type="SAM" id="Phobius"/>
    </source>
</evidence>
<evidence type="ECO:0000313" key="4">
    <source>
        <dbReference type="Proteomes" id="UP001189429"/>
    </source>
</evidence>
<feature type="transmembrane region" description="Helical" evidence="2">
    <location>
        <begin position="86"/>
        <end position="106"/>
    </location>
</feature>
<evidence type="ECO:0000313" key="3">
    <source>
        <dbReference type="EMBL" id="CAK0908463.1"/>
    </source>
</evidence>
<proteinExistence type="predicted"/>
<keyword evidence="2" id="KW-0812">Transmembrane</keyword>
<feature type="compositionally biased region" description="Basic and acidic residues" evidence="1">
    <location>
        <begin position="14"/>
        <end position="33"/>
    </location>
</feature>
<keyword evidence="4" id="KW-1185">Reference proteome</keyword>
<name>A0ABN9Y763_9DINO</name>
<comment type="caution">
    <text evidence="3">The sequence shown here is derived from an EMBL/GenBank/DDBJ whole genome shotgun (WGS) entry which is preliminary data.</text>
</comment>
<sequence>MVRPLARSGPGDRGGGDHRSPLKDGPRDSDPRLKSCVVVGSLVIFTLGSLMCVSFVQLFEVTDFQLLYSLVAVDDTDDPLPADGHWFVWAVMMLAVCTSIAGGFGYTGIPWGGGPYFACSAPCASP</sequence>
<reference evidence="3" key="1">
    <citation type="submission" date="2023-10" db="EMBL/GenBank/DDBJ databases">
        <authorList>
            <person name="Chen Y."/>
            <person name="Shah S."/>
            <person name="Dougan E. K."/>
            <person name="Thang M."/>
            <person name="Chan C."/>
        </authorList>
    </citation>
    <scope>NUCLEOTIDE SEQUENCE [LARGE SCALE GENOMIC DNA]</scope>
</reference>
<dbReference type="Proteomes" id="UP001189429">
    <property type="component" value="Unassembled WGS sequence"/>
</dbReference>
<evidence type="ECO:0000256" key="1">
    <source>
        <dbReference type="SAM" id="MobiDB-lite"/>
    </source>
</evidence>
<gene>
    <name evidence="3" type="ORF">PCOR1329_LOCUS83139</name>
</gene>
<keyword evidence="2" id="KW-0472">Membrane</keyword>
<organism evidence="3 4">
    <name type="scientific">Prorocentrum cordatum</name>
    <dbReference type="NCBI Taxonomy" id="2364126"/>
    <lineage>
        <taxon>Eukaryota</taxon>
        <taxon>Sar</taxon>
        <taxon>Alveolata</taxon>
        <taxon>Dinophyceae</taxon>
        <taxon>Prorocentrales</taxon>
        <taxon>Prorocentraceae</taxon>
        <taxon>Prorocentrum</taxon>
    </lineage>
</organism>